<reference evidence="12 13" key="1">
    <citation type="submission" date="2018-11" db="EMBL/GenBank/DDBJ databases">
        <title>Sequencing the genomes of 1000 actinobacteria strains.</title>
        <authorList>
            <person name="Klenk H.-P."/>
        </authorList>
    </citation>
    <scope>NUCLEOTIDE SEQUENCE [LARGE SCALE GENOMIC DNA]</scope>
    <source>
        <strain evidence="12 13">DSM 12652</strain>
    </source>
</reference>
<protein>
    <submittedName>
        <fullName evidence="12">PA domain-containing protein</fullName>
    </submittedName>
</protein>
<dbReference type="InterPro" id="IPR041756">
    <property type="entry name" value="M28_SGAP-like"/>
</dbReference>
<evidence type="ECO:0000313" key="13">
    <source>
        <dbReference type="Proteomes" id="UP000281738"/>
    </source>
</evidence>
<dbReference type="OrthoDB" id="345880at2"/>
<proteinExistence type="inferred from homology"/>
<keyword evidence="6" id="KW-0378">Hydrolase</keyword>
<evidence type="ECO:0000256" key="8">
    <source>
        <dbReference type="SAM" id="MobiDB-lite"/>
    </source>
</evidence>
<dbReference type="GO" id="GO:0006508">
    <property type="term" value="P:proteolysis"/>
    <property type="evidence" value="ECO:0007669"/>
    <property type="project" value="UniProtKB-KW"/>
</dbReference>
<evidence type="ECO:0000256" key="3">
    <source>
        <dbReference type="ARBA" id="ARBA00022670"/>
    </source>
</evidence>
<dbReference type="SUPFAM" id="SSF52025">
    <property type="entry name" value="PA domain"/>
    <property type="match status" value="1"/>
</dbReference>
<keyword evidence="4" id="KW-0479">Metal-binding</keyword>
<dbReference type="AlphaFoldDB" id="A0A3N2CYN5"/>
<dbReference type="Proteomes" id="UP000281738">
    <property type="component" value="Unassembled WGS sequence"/>
</dbReference>
<dbReference type="CDD" id="cd03876">
    <property type="entry name" value="M28_SGAP_like"/>
    <property type="match status" value="1"/>
</dbReference>
<keyword evidence="3" id="KW-0645">Protease</keyword>
<dbReference type="RefSeq" id="WP_123392313.1">
    <property type="nucleotide sequence ID" value="NZ_RKHO01000001.1"/>
</dbReference>
<evidence type="ECO:0000259" key="11">
    <source>
        <dbReference type="Pfam" id="PF04389"/>
    </source>
</evidence>
<evidence type="ECO:0000256" key="7">
    <source>
        <dbReference type="ARBA" id="ARBA00022833"/>
    </source>
</evidence>
<keyword evidence="5 9" id="KW-0732">Signal</keyword>
<evidence type="ECO:0000256" key="6">
    <source>
        <dbReference type="ARBA" id="ARBA00022801"/>
    </source>
</evidence>
<dbReference type="InterPro" id="IPR046450">
    <property type="entry name" value="PA_dom_sf"/>
</dbReference>
<feature type="domain" description="Peptidase M28" evidence="11">
    <location>
        <begin position="262"/>
        <end position="481"/>
    </location>
</feature>
<gene>
    <name evidence="12" type="ORF">EDD33_3552</name>
</gene>
<dbReference type="GO" id="GO:0046872">
    <property type="term" value="F:metal ion binding"/>
    <property type="evidence" value="ECO:0007669"/>
    <property type="project" value="UniProtKB-KW"/>
</dbReference>
<dbReference type="PANTHER" id="PTHR12147:SF26">
    <property type="entry name" value="PEPTIDASE M28 DOMAIN-CONTAINING PROTEIN"/>
    <property type="match status" value="1"/>
</dbReference>
<evidence type="ECO:0000256" key="4">
    <source>
        <dbReference type="ARBA" id="ARBA00022723"/>
    </source>
</evidence>
<dbReference type="InterPro" id="IPR003137">
    <property type="entry name" value="PA_domain"/>
</dbReference>
<dbReference type="SUPFAM" id="SSF53187">
    <property type="entry name" value="Zn-dependent exopeptidases"/>
    <property type="match status" value="1"/>
</dbReference>
<dbReference type="Pfam" id="PF02225">
    <property type="entry name" value="PA"/>
    <property type="match status" value="1"/>
</dbReference>
<dbReference type="InterPro" id="IPR045175">
    <property type="entry name" value="M28_fam"/>
</dbReference>
<evidence type="ECO:0000256" key="5">
    <source>
        <dbReference type="ARBA" id="ARBA00022729"/>
    </source>
</evidence>
<feature type="region of interest" description="Disordered" evidence="8">
    <location>
        <begin position="495"/>
        <end position="521"/>
    </location>
</feature>
<evidence type="ECO:0000259" key="10">
    <source>
        <dbReference type="Pfam" id="PF02225"/>
    </source>
</evidence>
<evidence type="ECO:0000256" key="9">
    <source>
        <dbReference type="SAM" id="SignalP"/>
    </source>
</evidence>
<dbReference type="GO" id="GO:0008235">
    <property type="term" value="F:metalloexopeptidase activity"/>
    <property type="evidence" value="ECO:0007669"/>
    <property type="project" value="InterPro"/>
</dbReference>
<feature type="signal peptide" evidence="9">
    <location>
        <begin position="1"/>
        <end position="31"/>
    </location>
</feature>
<sequence>MSRPARGLAAATAAVTTAALIATSTAGVAEAKPQPKPTVSQASKKFQKSVTVKGVQQHLAALQDIADANGGTRASGTDGYEASRDYVVKTLRAAGYKPTVESFRFDFFEETAPGTLSRVSPSPKSYTIDTDYDVMDYSGSGSTQATVTAVDTTGAATDTSTSGCEAADFASFPAGNIALLQRGTCDFATKAANAEEAGATAALIFNRGTTDETGTVAGTLGAPGIEIPVLGLSYAAGTELLASGTVAKVTTSTVSEPRTTYNVFAETTRGDAGRVVMAGAHLDSVLEGPGINDNGSGSGTILEVAEQLAKQKNLKKKVRFAWWGAEELGLLGAYDYVDGLVENNPEALEDIEAYLNFDMVGSPNFVRFVYDGDNSLGTGVVGPAGSAQLEDLFVNYFKSRKLASEPTAFDGRSDYGPFIENGVAAGGLFTGAEEIKTPEQARIYGGKAGVAYDECYHQACDDIDNINVQALDQMSDAVAHAVYTLSTSTKSINSQAKAAKGDKRSAKAVQVTGDAHGHSKR</sequence>
<dbReference type="Gene3D" id="3.40.630.10">
    <property type="entry name" value="Zn peptidases"/>
    <property type="match status" value="2"/>
</dbReference>
<keyword evidence="7" id="KW-0862">Zinc</keyword>
<comment type="similarity">
    <text evidence="1">Belongs to the peptidase M28 family. M28A subfamily.</text>
</comment>
<name>A0A3N2CYN5_9ACTN</name>
<keyword evidence="2" id="KW-0031">Aminopeptidase</keyword>
<comment type="caution">
    <text evidence="12">The sequence shown here is derived from an EMBL/GenBank/DDBJ whole genome shotgun (WGS) entry which is preliminary data.</text>
</comment>
<organism evidence="12 13">
    <name type="scientific">Nocardioides aurantiacus</name>
    <dbReference type="NCBI Taxonomy" id="86796"/>
    <lineage>
        <taxon>Bacteria</taxon>
        <taxon>Bacillati</taxon>
        <taxon>Actinomycetota</taxon>
        <taxon>Actinomycetes</taxon>
        <taxon>Propionibacteriales</taxon>
        <taxon>Nocardioidaceae</taxon>
        <taxon>Nocardioides</taxon>
    </lineage>
</organism>
<keyword evidence="13" id="KW-1185">Reference proteome</keyword>
<dbReference type="GO" id="GO:0004177">
    <property type="term" value="F:aminopeptidase activity"/>
    <property type="evidence" value="ECO:0007669"/>
    <property type="project" value="UniProtKB-KW"/>
</dbReference>
<feature type="chain" id="PRO_5018154261" evidence="9">
    <location>
        <begin position="32"/>
        <end position="521"/>
    </location>
</feature>
<evidence type="ECO:0000313" key="12">
    <source>
        <dbReference type="EMBL" id="ROR92655.1"/>
    </source>
</evidence>
<evidence type="ECO:0000256" key="2">
    <source>
        <dbReference type="ARBA" id="ARBA00022438"/>
    </source>
</evidence>
<dbReference type="EMBL" id="RKHO01000001">
    <property type="protein sequence ID" value="ROR92655.1"/>
    <property type="molecule type" value="Genomic_DNA"/>
</dbReference>
<dbReference type="PANTHER" id="PTHR12147">
    <property type="entry name" value="METALLOPEPTIDASE M28 FAMILY MEMBER"/>
    <property type="match status" value="1"/>
</dbReference>
<dbReference type="Pfam" id="PF04389">
    <property type="entry name" value="Peptidase_M28"/>
    <property type="match status" value="1"/>
</dbReference>
<accession>A0A3N2CYN5</accession>
<dbReference type="InterPro" id="IPR007484">
    <property type="entry name" value="Peptidase_M28"/>
</dbReference>
<evidence type="ECO:0000256" key="1">
    <source>
        <dbReference type="ARBA" id="ARBA00005957"/>
    </source>
</evidence>
<dbReference type="Gene3D" id="3.50.30.30">
    <property type="match status" value="1"/>
</dbReference>
<feature type="domain" description="PA" evidence="10">
    <location>
        <begin position="160"/>
        <end position="240"/>
    </location>
</feature>